<dbReference type="Proteomes" id="UP000034076">
    <property type="component" value="Unassembled WGS sequence"/>
</dbReference>
<evidence type="ECO:0000313" key="2">
    <source>
        <dbReference type="Proteomes" id="UP000034076"/>
    </source>
</evidence>
<sequence length="161" mass="18769">MQPVETFFHPLPIHFPIERKAGDGSFFRIFFIIANMDMRELSIHILNVIENIIARLGGLLDIQCKEQIIAVRMRCKLTGKARFSIPAPVHIFVSKLYVLLFCFFRKHRNLFSSPLIIHTERPGTLDVHRAVEHINARRELCGSVHHLMEYIHCFVVLPRML</sequence>
<organism evidence="1 2">
    <name type="scientific">Christensenella hongkongensis</name>
    <dbReference type="NCBI Taxonomy" id="270498"/>
    <lineage>
        <taxon>Bacteria</taxon>
        <taxon>Bacillati</taxon>
        <taxon>Bacillota</taxon>
        <taxon>Clostridia</taxon>
        <taxon>Christensenellales</taxon>
        <taxon>Christensenellaceae</taxon>
        <taxon>Christensenella</taxon>
    </lineage>
</organism>
<name>A0A0M2NDU1_9FIRM</name>
<keyword evidence="2" id="KW-1185">Reference proteome</keyword>
<protein>
    <submittedName>
        <fullName evidence="1">Uncharacterized protein</fullName>
    </submittedName>
</protein>
<accession>A0A0M2NDU1</accession>
<reference evidence="1 2" key="1">
    <citation type="submission" date="2015-04" db="EMBL/GenBank/DDBJ databases">
        <title>Draft genome sequence of bacteremic isolate Catabacter hongkongensis type strain HKU16T.</title>
        <authorList>
            <person name="Lau S.K."/>
            <person name="Teng J.L."/>
            <person name="Huang Y."/>
            <person name="Curreem S.O."/>
            <person name="Tsui S.K."/>
            <person name="Woo P.C."/>
        </authorList>
    </citation>
    <scope>NUCLEOTIDE SEQUENCE [LARGE SCALE GENOMIC DNA]</scope>
    <source>
        <strain evidence="1 2">HKU16</strain>
    </source>
</reference>
<evidence type="ECO:0000313" key="1">
    <source>
        <dbReference type="EMBL" id="KKI50353.1"/>
    </source>
</evidence>
<comment type="caution">
    <text evidence="1">The sequence shown here is derived from an EMBL/GenBank/DDBJ whole genome shotgun (WGS) entry which is preliminary data.</text>
</comment>
<dbReference type="EMBL" id="LAYJ01000112">
    <property type="protein sequence ID" value="KKI50353.1"/>
    <property type="molecule type" value="Genomic_DNA"/>
</dbReference>
<gene>
    <name evidence="1" type="ORF">CHK_2416</name>
</gene>
<dbReference type="AlphaFoldDB" id="A0A0M2NDU1"/>
<proteinExistence type="predicted"/>